<evidence type="ECO:0000256" key="1">
    <source>
        <dbReference type="SAM" id="MobiDB-lite"/>
    </source>
</evidence>
<feature type="region of interest" description="Disordered" evidence="1">
    <location>
        <begin position="51"/>
        <end position="107"/>
    </location>
</feature>
<keyword evidence="3" id="KW-1185">Reference proteome</keyword>
<organism evidence="2 3">
    <name type="scientific">Calocera cornea HHB12733</name>
    <dbReference type="NCBI Taxonomy" id="1353952"/>
    <lineage>
        <taxon>Eukaryota</taxon>
        <taxon>Fungi</taxon>
        <taxon>Dikarya</taxon>
        <taxon>Basidiomycota</taxon>
        <taxon>Agaricomycotina</taxon>
        <taxon>Dacrymycetes</taxon>
        <taxon>Dacrymycetales</taxon>
        <taxon>Dacrymycetaceae</taxon>
        <taxon>Calocera</taxon>
    </lineage>
</organism>
<evidence type="ECO:0000313" key="2">
    <source>
        <dbReference type="EMBL" id="KZT54837.1"/>
    </source>
</evidence>
<dbReference type="InParanoid" id="A0A165EGR4"/>
<accession>A0A165EGR4</accession>
<feature type="compositionally biased region" description="Pro residues" evidence="1">
    <location>
        <begin position="75"/>
        <end position="84"/>
    </location>
</feature>
<sequence length="107" mass="11216">MVGPPRETFASVIWSVVSVVPRPSNDRLRAAALHCTEGAGEAREECLIHPAVSRNSDGGSHATQAKQGMISPLVDPAPPPPPSLPRNTLRLPQPSPARSFPKPGSGP</sequence>
<gene>
    <name evidence="2" type="ORF">CALCODRAFT_372260</name>
</gene>
<dbReference type="EMBL" id="KV424006">
    <property type="protein sequence ID" value="KZT54837.1"/>
    <property type="molecule type" value="Genomic_DNA"/>
</dbReference>
<name>A0A165EGR4_9BASI</name>
<dbReference type="AlphaFoldDB" id="A0A165EGR4"/>
<feature type="compositionally biased region" description="Polar residues" evidence="1">
    <location>
        <begin position="53"/>
        <end position="66"/>
    </location>
</feature>
<protein>
    <submittedName>
        <fullName evidence="2">Uncharacterized protein</fullName>
    </submittedName>
</protein>
<proteinExistence type="predicted"/>
<dbReference type="Proteomes" id="UP000076842">
    <property type="component" value="Unassembled WGS sequence"/>
</dbReference>
<evidence type="ECO:0000313" key="3">
    <source>
        <dbReference type="Proteomes" id="UP000076842"/>
    </source>
</evidence>
<reference evidence="2 3" key="1">
    <citation type="journal article" date="2016" name="Mol. Biol. Evol.">
        <title>Comparative Genomics of Early-Diverging Mushroom-Forming Fungi Provides Insights into the Origins of Lignocellulose Decay Capabilities.</title>
        <authorList>
            <person name="Nagy L.G."/>
            <person name="Riley R."/>
            <person name="Tritt A."/>
            <person name="Adam C."/>
            <person name="Daum C."/>
            <person name="Floudas D."/>
            <person name="Sun H."/>
            <person name="Yadav J.S."/>
            <person name="Pangilinan J."/>
            <person name="Larsson K.H."/>
            <person name="Matsuura K."/>
            <person name="Barry K."/>
            <person name="Labutti K."/>
            <person name="Kuo R."/>
            <person name="Ohm R.A."/>
            <person name="Bhattacharya S.S."/>
            <person name="Shirouzu T."/>
            <person name="Yoshinaga Y."/>
            <person name="Martin F.M."/>
            <person name="Grigoriev I.V."/>
            <person name="Hibbett D.S."/>
        </authorList>
    </citation>
    <scope>NUCLEOTIDE SEQUENCE [LARGE SCALE GENOMIC DNA]</scope>
    <source>
        <strain evidence="2 3">HHB12733</strain>
    </source>
</reference>